<keyword evidence="1" id="KW-0812">Transmembrane</keyword>
<dbReference type="EMBL" id="QHJG01000002">
    <property type="protein sequence ID" value="PWY57381.1"/>
    <property type="molecule type" value="Genomic_DNA"/>
</dbReference>
<feature type="transmembrane region" description="Helical" evidence="1">
    <location>
        <begin position="6"/>
        <end position="32"/>
    </location>
</feature>
<evidence type="ECO:0000256" key="1">
    <source>
        <dbReference type="SAM" id="Phobius"/>
    </source>
</evidence>
<evidence type="ECO:0000313" key="3">
    <source>
        <dbReference type="Proteomes" id="UP000247152"/>
    </source>
</evidence>
<reference evidence="2 3" key="1">
    <citation type="submission" date="2018-05" db="EMBL/GenBank/DDBJ databases">
        <title>Legionella qingyii sp.nov., whole genome shotgun sequence.</title>
        <authorList>
            <person name="Wu H."/>
            <person name="Zhu Q."/>
            <person name="Hu C."/>
        </authorList>
    </citation>
    <scope>NUCLEOTIDE SEQUENCE [LARGE SCALE GENOMIC DNA]</scope>
    <source>
        <strain evidence="2 3">HEB18</strain>
    </source>
</reference>
<organism evidence="2 3">
    <name type="scientific">Legionella qingyii</name>
    <dbReference type="NCBI Taxonomy" id="2184757"/>
    <lineage>
        <taxon>Bacteria</taxon>
        <taxon>Pseudomonadati</taxon>
        <taxon>Pseudomonadota</taxon>
        <taxon>Gammaproteobacteria</taxon>
        <taxon>Legionellales</taxon>
        <taxon>Legionellaceae</taxon>
        <taxon>Legionella</taxon>
    </lineage>
</organism>
<proteinExistence type="predicted"/>
<keyword evidence="1" id="KW-0472">Membrane</keyword>
<dbReference type="Proteomes" id="UP000247152">
    <property type="component" value="Unassembled WGS sequence"/>
</dbReference>
<evidence type="ECO:0000313" key="2">
    <source>
        <dbReference type="EMBL" id="PWY57381.1"/>
    </source>
</evidence>
<keyword evidence="1" id="KW-1133">Transmembrane helix</keyword>
<comment type="caution">
    <text evidence="2">The sequence shown here is derived from an EMBL/GenBank/DDBJ whole genome shotgun (WGS) entry which is preliminary data.</text>
</comment>
<dbReference type="AlphaFoldDB" id="A0A317U706"/>
<name>A0A317U706_9GAMM</name>
<sequence>MLHHFLYVSLLFLVVTVIVWWYSLVASMEVVIRDGGKRLDYENGEPTTDVDFEALGNYFS</sequence>
<protein>
    <submittedName>
        <fullName evidence="2">Uncharacterized protein</fullName>
    </submittedName>
</protein>
<gene>
    <name evidence="2" type="ORF">DGG96_01305</name>
</gene>
<accession>A0A317U706</accession>